<sequence length="69" mass="7708">MFLSRFKIDYALVGERDGFSGRKADAKLWRKESYRRGYADGLLASATRAPQRMQVGAATKATVGREARP</sequence>
<gene>
    <name evidence="1" type="ORF">GALL_367780</name>
</gene>
<protein>
    <submittedName>
        <fullName evidence="1">Uncharacterized protein</fullName>
    </submittedName>
</protein>
<name>A0A1J5QCW7_9ZZZZ</name>
<dbReference type="EMBL" id="MLJW01000923">
    <property type="protein sequence ID" value="OIQ81449.1"/>
    <property type="molecule type" value="Genomic_DNA"/>
</dbReference>
<organism evidence="1">
    <name type="scientific">mine drainage metagenome</name>
    <dbReference type="NCBI Taxonomy" id="410659"/>
    <lineage>
        <taxon>unclassified sequences</taxon>
        <taxon>metagenomes</taxon>
        <taxon>ecological metagenomes</taxon>
    </lineage>
</organism>
<proteinExistence type="predicted"/>
<dbReference type="AlphaFoldDB" id="A0A1J5QCW7"/>
<evidence type="ECO:0000313" key="1">
    <source>
        <dbReference type="EMBL" id="OIQ81449.1"/>
    </source>
</evidence>
<comment type="caution">
    <text evidence="1">The sequence shown here is derived from an EMBL/GenBank/DDBJ whole genome shotgun (WGS) entry which is preliminary data.</text>
</comment>
<reference evidence="1" key="1">
    <citation type="submission" date="2016-10" db="EMBL/GenBank/DDBJ databases">
        <title>Sequence of Gallionella enrichment culture.</title>
        <authorList>
            <person name="Poehlein A."/>
            <person name="Muehling M."/>
            <person name="Daniel R."/>
        </authorList>
    </citation>
    <scope>NUCLEOTIDE SEQUENCE</scope>
</reference>
<accession>A0A1J5QCW7</accession>